<comment type="caution">
    <text evidence="5">The sequence shown here is derived from an EMBL/GenBank/DDBJ whole genome shotgun (WGS) entry which is preliminary data.</text>
</comment>
<dbReference type="PANTHER" id="PTHR35038">
    <property type="entry name" value="DISSIMILATORY SULFITE REDUCTASE SIRA"/>
    <property type="match status" value="1"/>
</dbReference>
<dbReference type="InterPro" id="IPR051829">
    <property type="entry name" value="Multiheme_Cytochr_ET"/>
</dbReference>
<evidence type="ECO:0000256" key="2">
    <source>
        <dbReference type="SAM" id="Phobius"/>
    </source>
</evidence>
<feature type="transmembrane region" description="Helical" evidence="2">
    <location>
        <begin position="414"/>
        <end position="436"/>
    </location>
</feature>
<proteinExistence type="predicted"/>
<dbReference type="Proteomes" id="UP000260665">
    <property type="component" value="Unassembled WGS sequence"/>
</dbReference>
<dbReference type="OrthoDB" id="9814800at2"/>
<feature type="transmembrane region" description="Helical" evidence="2">
    <location>
        <begin position="456"/>
        <end position="478"/>
    </location>
</feature>
<evidence type="ECO:0000256" key="3">
    <source>
        <dbReference type="SAM" id="SignalP"/>
    </source>
</evidence>
<keyword evidence="2" id="KW-0472">Membrane</keyword>
<feature type="transmembrane region" description="Helical" evidence="2">
    <location>
        <begin position="648"/>
        <end position="669"/>
    </location>
</feature>
<dbReference type="PANTHER" id="PTHR35038:SF10">
    <property type="entry name" value="HIGH-MOLECULAR-WEIGHT CYTOCHROME C"/>
    <property type="match status" value="1"/>
</dbReference>
<dbReference type="CDD" id="cd08168">
    <property type="entry name" value="Cytochrom_C3"/>
    <property type="match status" value="1"/>
</dbReference>
<dbReference type="RefSeq" id="WP_117176558.1">
    <property type="nucleotide sequence ID" value="NZ_QFZK01000004.1"/>
</dbReference>
<dbReference type="AlphaFoldDB" id="A0A3E1RDF7"/>
<gene>
    <name evidence="5" type="ORF">DIC66_09815</name>
</gene>
<name>A0A3E1RDF7_9BURK</name>
<dbReference type="Pfam" id="PF22113">
    <property type="entry name" value="Mtrc-MtrF_II-IV_dom"/>
    <property type="match status" value="1"/>
</dbReference>
<reference evidence="5 6" key="1">
    <citation type="submission" date="2018-05" db="EMBL/GenBank/DDBJ databases">
        <title>Rhodoferax soyangensis sp.nov., isolated from an oligotrophic freshwater lake.</title>
        <authorList>
            <person name="Park M."/>
        </authorList>
    </citation>
    <scope>NUCLEOTIDE SEQUENCE [LARGE SCALE GENOMIC DNA]</scope>
    <source>
        <strain evidence="5 6">IMCC26218</strain>
    </source>
</reference>
<dbReference type="GO" id="GO:0009055">
    <property type="term" value="F:electron transfer activity"/>
    <property type="evidence" value="ECO:0007669"/>
    <property type="project" value="InterPro"/>
</dbReference>
<keyword evidence="2" id="KW-0812">Transmembrane</keyword>
<keyword evidence="2" id="KW-1133">Transmembrane helix</keyword>
<protein>
    <submittedName>
        <fullName evidence="5">Cytochrome C</fullName>
    </submittedName>
</protein>
<dbReference type="GO" id="GO:0016020">
    <property type="term" value="C:membrane"/>
    <property type="evidence" value="ECO:0007669"/>
    <property type="project" value="UniProtKB-SubCell"/>
</dbReference>
<keyword evidence="1 3" id="KW-0732">Signal</keyword>
<dbReference type="SUPFAM" id="SSF48695">
    <property type="entry name" value="Multiheme cytochromes"/>
    <property type="match status" value="1"/>
</dbReference>
<feature type="signal peptide" evidence="3">
    <location>
        <begin position="1"/>
        <end position="26"/>
    </location>
</feature>
<evidence type="ECO:0000313" key="6">
    <source>
        <dbReference type="Proteomes" id="UP000260665"/>
    </source>
</evidence>
<evidence type="ECO:0000259" key="4">
    <source>
        <dbReference type="Pfam" id="PF22113"/>
    </source>
</evidence>
<dbReference type="InterPro" id="IPR054337">
    <property type="entry name" value="Mtrc-MtrF-like_dom_II/IV"/>
</dbReference>
<feature type="domain" description="Outer membrane cytochrome MtrC/MtrF-like" evidence="4">
    <location>
        <begin position="82"/>
        <end position="242"/>
    </location>
</feature>
<feature type="transmembrane region" description="Helical" evidence="2">
    <location>
        <begin position="530"/>
        <end position="550"/>
    </location>
</feature>
<organism evidence="5 6">
    <name type="scientific">Rhodoferax lacus</name>
    <dbReference type="NCBI Taxonomy" id="2184758"/>
    <lineage>
        <taxon>Bacteria</taxon>
        <taxon>Pseudomonadati</taxon>
        <taxon>Pseudomonadota</taxon>
        <taxon>Betaproteobacteria</taxon>
        <taxon>Burkholderiales</taxon>
        <taxon>Comamonadaceae</taxon>
        <taxon>Rhodoferax</taxon>
    </lineage>
</organism>
<feature type="transmembrane region" description="Helical" evidence="2">
    <location>
        <begin position="349"/>
        <end position="376"/>
    </location>
</feature>
<dbReference type="Gene3D" id="1.10.287.3080">
    <property type="match status" value="1"/>
</dbReference>
<dbReference type="Gene3D" id="1.20.950.20">
    <property type="entry name" value="Transmembrane di-heme cytochromes, Chain C"/>
    <property type="match status" value="1"/>
</dbReference>
<keyword evidence="6" id="KW-1185">Reference proteome</keyword>
<dbReference type="EMBL" id="QFZK01000004">
    <property type="protein sequence ID" value="RFO97404.1"/>
    <property type="molecule type" value="Genomic_DNA"/>
</dbReference>
<feature type="transmembrane region" description="Helical" evidence="2">
    <location>
        <begin position="562"/>
        <end position="588"/>
    </location>
</feature>
<accession>A0A3E1RDF7</accession>
<dbReference type="InterPro" id="IPR036280">
    <property type="entry name" value="Multihaem_cyt_sf"/>
</dbReference>
<evidence type="ECO:0000313" key="5">
    <source>
        <dbReference type="EMBL" id="RFO97404.1"/>
    </source>
</evidence>
<sequence>MQIHNALLRFLLKCLFAVCLLPGLHAQTPPPAAATALDNASCQTCHDGAKGKLKMADADGKTRDLHSVAPDAFAKGVHGKMQCVACHTDISDLAATGNAHQKNTAQPLKKVDCASCHQALWDKVQKDGKTAEHPRLGVVVQNIELYKKSFHARPNADDETKPNASCDNCHDTHSFNVPSASLPKESPERAAWRLGLAQQCGSCHEDQLEAYTGSIHGQEVLEKHNPKAAVCSDCHNAHAVANTSGDAFKQTISAQCGSCHEANLASYKATYHGQISTLGYTYTAKCYNCHGSHDILKADDPNSKVHADNRMKTCKSCHSGKKDLPEAPAGFISFQPHGNHHDFNKYPQIWIAFQIMVQLLVGTFGFFWLHTLLWFFREYKERKQRMSQPHIAAEPLPAGMAGKHIQRFSPIWRLAHITFALSLMILTLTGMPLFYPDAPWASHLMGALGGPHIAGSIHRVCAVIFAAVFFWHLAYIAWRIARDWKNFKFFGPNSMIPNLKDGRDMVGMFKWFFGKGPRPKFDRWTYWEKFDYWAPFWGVTIIGVSGLVMWLPNFFGTFLPGWVFNVAAIFHGEEAFLAVVFLFTVHFFNNHFRPDKFPLEVVMFTGTFSLEEFKHEHPLEYQRLLDSGELQGRLVDAPSPAKMKASRILGFTLIVFGLSLLTMVGIGFFTSL</sequence>
<evidence type="ECO:0000256" key="1">
    <source>
        <dbReference type="ARBA" id="ARBA00022729"/>
    </source>
</evidence>
<feature type="chain" id="PRO_5017542662" evidence="3">
    <location>
        <begin position="27"/>
        <end position="672"/>
    </location>
</feature>